<evidence type="ECO:0000313" key="5">
    <source>
        <dbReference type="Proteomes" id="UP000276407"/>
    </source>
</evidence>
<dbReference type="KEGG" id="lkm:EFP84_12495"/>
<organism evidence="2 5">
    <name type="scientific">Leptospira kmetyi</name>
    <dbReference type="NCBI Taxonomy" id="408139"/>
    <lineage>
        <taxon>Bacteria</taxon>
        <taxon>Pseudomonadati</taxon>
        <taxon>Spirochaetota</taxon>
        <taxon>Spirochaetia</taxon>
        <taxon>Leptospirales</taxon>
        <taxon>Leptospiraceae</taxon>
        <taxon>Leptospira</taxon>
    </lineage>
</organism>
<dbReference type="RefSeq" id="WP_010572836.1">
    <property type="nucleotide sequence ID" value="NZ_CP033614.1"/>
</dbReference>
<dbReference type="EMBL" id="CP033614">
    <property type="protein sequence ID" value="AYV56248.1"/>
    <property type="molecule type" value="Genomic_DNA"/>
</dbReference>
<dbReference type="Proteomes" id="UP000276407">
    <property type="component" value="Chromosome 1"/>
</dbReference>
<sequence>MKSKQGLILCMILLLAVVACKKDSNDDTNKNLALLALLNNRSGGLSPEQKSASATANGAVNASAAAQNSGTMTASNDSQTEQMLVSEIFENGMDPVVVREVASQIASLRKNEQESPVQLTAITASSTGTTPNKTWTFSGDVSGSGVTTQSNTTFGAALGIPNCAITILSPSGTQGTATFTNGTMAFSGSGSSTTFSGTSNLSANIAFSNYGVFYTDYLSMIQFYKNPPTTTPDISTCAGLQQSFGTFYSAISKYAVISSGSAAVTYKRTYSGQNSTSAVQSNSKFDATVDSPAGLTMIEYEGATPGTSKTVTLQNVKYGYESSITLSGSPTSPTGSGNFSVSFSGTVNGTAIDQIFSFTF</sequence>
<name>A0AAD0UU40_9LEPT</name>
<keyword evidence="1" id="KW-0732">Signal</keyword>
<dbReference type="EMBL" id="NPDP01000015">
    <property type="protein sequence ID" value="PJZ29911.1"/>
    <property type="molecule type" value="Genomic_DNA"/>
</dbReference>
<keyword evidence="4" id="KW-1185">Reference proteome</keyword>
<evidence type="ECO:0000313" key="4">
    <source>
        <dbReference type="Proteomes" id="UP000231919"/>
    </source>
</evidence>
<evidence type="ECO:0000313" key="3">
    <source>
        <dbReference type="EMBL" id="PJZ29911.1"/>
    </source>
</evidence>
<gene>
    <name evidence="3" type="ORF">CH378_09740</name>
    <name evidence="2" type="ORF">EFP84_12495</name>
</gene>
<feature type="signal peptide" evidence="1">
    <location>
        <begin position="1"/>
        <end position="21"/>
    </location>
</feature>
<feature type="chain" id="PRO_5041913818" description="Lipoprotein" evidence="1">
    <location>
        <begin position="22"/>
        <end position="360"/>
    </location>
</feature>
<reference evidence="2 5" key="2">
    <citation type="submission" date="2018-11" db="EMBL/GenBank/DDBJ databases">
        <title>Complete genome sequence of Leptospira kmetyi isolate LS 001/16 from soil sample associated with a leptospirosis patient in Kelantan.</title>
        <authorList>
            <person name="Muhammad Yusoff F."/>
            <person name="Muhammad Yusoff S."/>
            <person name="Ahmad M.N."/>
            <person name="Yusof N.Y."/>
            <person name="Aziah I."/>
        </authorList>
    </citation>
    <scope>NUCLEOTIDE SEQUENCE [LARGE SCALE GENOMIC DNA]</scope>
    <source>
        <strain evidence="2 5">LS 001/16</strain>
    </source>
</reference>
<evidence type="ECO:0008006" key="6">
    <source>
        <dbReference type="Google" id="ProtNLM"/>
    </source>
</evidence>
<evidence type="ECO:0000313" key="2">
    <source>
        <dbReference type="EMBL" id="AYV56248.1"/>
    </source>
</evidence>
<evidence type="ECO:0000256" key="1">
    <source>
        <dbReference type="SAM" id="SignalP"/>
    </source>
</evidence>
<dbReference type="PROSITE" id="PS51257">
    <property type="entry name" value="PROKAR_LIPOPROTEIN"/>
    <property type="match status" value="1"/>
</dbReference>
<accession>A0AAD0UU40</accession>
<reference evidence="3 4" key="1">
    <citation type="submission" date="2017-07" db="EMBL/GenBank/DDBJ databases">
        <title>Leptospira spp. isolated from tropical soils.</title>
        <authorList>
            <person name="Thibeaux R."/>
            <person name="Iraola G."/>
            <person name="Ferres I."/>
            <person name="Bierque E."/>
            <person name="Girault D."/>
            <person name="Soupe-Gilbert M.-E."/>
            <person name="Picardeau M."/>
            <person name="Goarant C."/>
        </authorList>
    </citation>
    <scope>NUCLEOTIDE SEQUENCE [LARGE SCALE GENOMIC DNA]</scope>
    <source>
        <strain evidence="3 4">JW2-C-B1</strain>
    </source>
</reference>
<dbReference type="Proteomes" id="UP000231919">
    <property type="component" value="Unassembled WGS sequence"/>
</dbReference>
<dbReference type="AlphaFoldDB" id="A0AAD0UU40"/>
<proteinExistence type="predicted"/>
<protein>
    <recommendedName>
        <fullName evidence="6">Lipoprotein</fullName>
    </recommendedName>
</protein>